<name>A0ABV7JN74_9SPHI</name>
<proteinExistence type="predicted"/>
<dbReference type="InterPro" id="IPR006530">
    <property type="entry name" value="YD"/>
</dbReference>
<dbReference type="Proteomes" id="UP001595526">
    <property type="component" value="Unassembled WGS sequence"/>
</dbReference>
<dbReference type="NCBIfam" id="TIGR01643">
    <property type="entry name" value="YD_repeat_2x"/>
    <property type="match status" value="1"/>
</dbReference>
<sequence>MKNRVTYPSPTAASLGRYGEYPVSLYNGLVNIGQQLFEIQSGRLAVDISLSYHSGGNKPADIPSWVGLGFSLNAGGAITRVVRGLPDDVFGGYYLARTELLAQLNNYVPNNTFMQHYVWRSFDDKSDRYLFNFNGKAGEFIFGLDGQIRFINGEPFEISFDQSGTYGFESFTVKTGDGITYTFSQHEKSRYHSPNNTIEFYTSTWYLKKMENENGDIIVFNYSVPVNKYRYKQYKIEKFAIGQRPGPAGYLPINVNTTVTSSQADQVIYLSEIVFNGGKLVFSTTKRNDPFYQPNGVPLSAIEERKLENVALFNGNNVLLRKWVFTYIENSNERLKLNTLSLSDNTGASPQTYAFGYNSTKLPINASGNNPYYTNRVDYWGYLNGIVTGTSRIPYTYSSYYNDYFGSADRNPHGENMKAEILQKITYPTGGYTEFVFEANTYSMQGDSYADNPFVNYEWQTSSFEYEEGYFSIDPSTQTFTLTSPSLVEVSREISAGGPNHAWLPSGTFITDNYQFAAGTYNLQDIFGTDELLQPSNSDIRRAIGTVRIRVATPTTSKLGGGLRIKSIKNFDGTELRTKHFEYKLDNSASSGVLSVFPAHFVDLNSLWSNTHGILLSSEPINDIPQGPPIGYKQVDEIFPDGSMTVHKYHTYIDYPDDYNEFVHGYTDMRLAPLNSINQMRGLEKSSEVYTAEGVMVKKTENEYEILTGASVYVPAIDLKPTIDFEAGGGSSFDPISGILISNYNEIGHFVYLKSKKVTDYDLNGLNPVVSNTRYFYDNTVHRQLSRTELTSSDGGREITYTSYPHDYANTSGFIKEMKDRHLIGYPIEQVRYKEVGTTRTVLSGSITTYKTGGKGLVDQVLALEAASPVPLASFRFSNRTTAGQLPPSVGSSANYSPDTRYKPRLTYNEYDTKGNPLQYTQADGVPVSYVWGYGNQYPVAEIRNAARSAVVTALGGSTGVTNFGNQASPSEAAVTGFLSPLRSAATLKQAQVMTYTYKPLIGMSSSTDASGRTTYYDYDGFGRLWRARDHFGNVTEEYKYNYRP</sequence>
<gene>
    <name evidence="1" type="ORF">ACFOET_18095</name>
</gene>
<reference evidence="2" key="1">
    <citation type="journal article" date="2019" name="Int. J. Syst. Evol. Microbiol.">
        <title>The Global Catalogue of Microorganisms (GCM) 10K type strain sequencing project: providing services to taxonomists for standard genome sequencing and annotation.</title>
        <authorList>
            <consortium name="The Broad Institute Genomics Platform"/>
            <consortium name="The Broad Institute Genome Sequencing Center for Infectious Disease"/>
            <person name="Wu L."/>
            <person name="Ma J."/>
        </authorList>
    </citation>
    <scope>NUCLEOTIDE SEQUENCE [LARGE SCALE GENOMIC DNA]</scope>
    <source>
        <strain evidence="2">KCTC 52416</strain>
    </source>
</reference>
<comment type="caution">
    <text evidence="1">The sequence shown here is derived from an EMBL/GenBank/DDBJ whole genome shotgun (WGS) entry which is preliminary data.</text>
</comment>
<accession>A0ABV7JN74</accession>
<evidence type="ECO:0000313" key="2">
    <source>
        <dbReference type="Proteomes" id="UP001595526"/>
    </source>
</evidence>
<evidence type="ECO:0008006" key="3">
    <source>
        <dbReference type="Google" id="ProtNLM"/>
    </source>
</evidence>
<organism evidence="1 2">
    <name type="scientific">Parapedobacter deserti</name>
    <dbReference type="NCBI Taxonomy" id="1912957"/>
    <lineage>
        <taxon>Bacteria</taxon>
        <taxon>Pseudomonadati</taxon>
        <taxon>Bacteroidota</taxon>
        <taxon>Sphingobacteriia</taxon>
        <taxon>Sphingobacteriales</taxon>
        <taxon>Sphingobacteriaceae</taxon>
        <taxon>Parapedobacter</taxon>
    </lineage>
</organism>
<protein>
    <recommendedName>
        <fullName evidence="3">YD repeat-containing protein</fullName>
    </recommendedName>
</protein>
<keyword evidence="2" id="KW-1185">Reference proteome</keyword>
<dbReference type="EMBL" id="JBHRTA010000055">
    <property type="protein sequence ID" value="MFC3199533.1"/>
    <property type="molecule type" value="Genomic_DNA"/>
</dbReference>
<evidence type="ECO:0000313" key="1">
    <source>
        <dbReference type="EMBL" id="MFC3199533.1"/>
    </source>
</evidence>
<dbReference type="RefSeq" id="WP_379025255.1">
    <property type="nucleotide sequence ID" value="NZ_JBHRTA010000055.1"/>
</dbReference>